<dbReference type="RefSeq" id="WP_006237111.1">
    <property type="nucleotide sequence ID" value="NZ_JH636049.1"/>
</dbReference>
<dbReference type="NCBIfam" id="NF041045">
    <property type="entry name" value="RsbA_anti_sig"/>
    <property type="match status" value="1"/>
</dbReference>
<dbReference type="STRING" id="882086.SacxiDRAFT_0736"/>
<keyword evidence="4" id="KW-0808">Transferase</keyword>
<name>I0UYQ2_9PSEU</name>
<dbReference type="Gene3D" id="3.30.565.10">
    <property type="entry name" value="Histidine kinase-like ATPase, C-terminal domain"/>
    <property type="match status" value="1"/>
</dbReference>
<evidence type="ECO:0000259" key="3">
    <source>
        <dbReference type="Pfam" id="PF14417"/>
    </source>
</evidence>
<dbReference type="AlphaFoldDB" id="I0UYQ2"/>
<dbReference type="CDD" id="cd16936">
    <property type="entry name" value="HATPase_RsbW-like"/>
    <property type="match status" value="1"/>
</dbReference>
<organism evidence="4 5">
    <name type="scientific">Saccharomonospora xinjiangensis XJ-54</name>
    <dbReference type="NCBI Taxonomy" id="882086"/>
    <lineage>
        <taxon>Bacteria</taxon>
        <taxon>Bacillati</taxon>
        <taxon>Actinomycetota</taxon>
        <taxon>Actinomycetes</taxon>
        <taxon>Pseudonocardiales</taxon>
        <taxon>Pseudonocardiaceae</taxon>
        <taxon>Saccharomonospora</taxon>
    </lineage>
</organism>
<evidence type="ECO:0000259" key="2">
    <source>
        <dbReference type="Pfam" id="PF13581"/>
    </source>
</evidence>
<reference evidence="4 5" key="1">
    <citation type="submission" date="2012-01" db="EMBL/GenBank/DDBJ databases">
        <title>Improved High-Quality Draft sequence of Saccharomonospora xinjiangensis XJ-54.</title>
        <authorList>
            <consortium name="US DOE Joint Genome Institute"/>
            <person name="Lucas S."/>
            <person name="Han J."/>
            <person name="Lapidus A."/>
            <person name="Cheng J.-F."/>
            <person name="Goodwin L."/>
            <person name="Pitluck S."/>
            <person name="Peters L."/>
            <person name="Mikhailova N."/>
            <person name="Teshima H."/>
            <person name="Detter J.C."/>
            <person name="Han C."/>
            <person name="Tapia R."/>
            <person name="Land M."/>
            <person name="Hauser L."/>
            <person name="Kyrpides N."/>
            <person name="Ivanova N."/>
            <person name="Pagani I."/>
            <person name="Brambilla E.-M."/>
            <person name="Klenk H.-P."/>
            <person name="Woyke T."/>
        </authorList>
    </citation>
    <scope>NUCLEOTIDE SEQUENCE [LARGE SCALE GENOMIC DNA]</scope>
    <source>
        <strain evidence="4 5">XJ-54</strain>
    </source>
</reference>
<dbReference type="Pfam" id="PF13581">
    <property type="entry name" value="HATPase_c_2"/>
    <property type="match status" value="1"/>
</dbReference>
<feature type="domain" description="MEDS" evidence="3">
    <location>
        <begin position="13"/>
        <end position="154"/>
    </location>
</feature>
<dbReference type="PANTHER" id="PTHR35526:SF3">
    <property type="entry name" value="ANTI-SIGMA-F FACTOR RSBW"/>
    <property type="match status" value="1"/>
</dbReference>
<evidence type="ECO:0000313" key="4">
    <source>
        <dbReference type="EMBL" id="EID53005.1"/>
    </source>
</evidence>
<keyword evidence="1" id="KW-0723">Serine/threonine-protein kinase</keyword>
<dbReference type="InterPro" id="IPR036890">
    <property type="entry name" value="HATPase_C_sf"/>
</dbReference>
<accession>I0UYQ2</accession>
<evidence type="ECO:0000256" key="1">
    <source>
        <dbReference type="ARBA" id="ARBA00022527"/>
    </source>
</evidence>
<dbReference type="InterPro" id="IPR050267">
    <property type="entry name" value="Anti-sigma-factor_SerPK"/>
</dbReference>
<dbReference type="Pfam" id="PF14417">
    <property type="entry name" value="MEDS"/>
    <property type="match status" value="1"/>
</dbReference>
<proteinExistence type="predicted"/>
<evidence type="ECO:0000313" key="5">
    <source>
        <dbReference type="Proteomes" id="UP000004691"/>
    </source>
</evidence>
<dbReference type="InterPro" id="IPR047718">
    <property type="entry name" value="RsbA-like_anti_sig"/>
</dbReference>
<dbReference type="InterPro" id="IPR025847">
    <property type="entry name" value="MEDS_domain"/>
</dbReference>
<dbReference type="EMBL" id="JH636049">
    <property type="protein sequence ID" value="EID53005.1"/>
    <property type="molecule type" value="Genomic_DNA"/>
</dbReference>
<keyword evidence="4" id="KW-0418">Kinase</keyword>
<sequence>MSGLRGAEETFCHQAFLYQDDGDYVAGVVPFVLDGLSRGEVVAVAVPARRSHLLEKALSTAAARVRFIDIEDEGRNPARLIPAVLHAFLDEHPEPVRVVGEPVWPERSGEEYAACVQHEAMVNRAFTGRRATFLCPYEAALGPSVLDDAEATHPLLVDAAGVRRSRHFSPEAAYDRYNLPLPTSRDAFLVPFDIETLSKARRVATEFAARAGIEDERLEDVALAVGEVCANSVQHGGGHGELAVWSDEEGVVFQVSDAGIPSSRLAGRRPPTMYRHGGRGLFLVNQVADLVRTHVAADGMTTRVRMRYDGTPRAAG</sequence>
<feature type="domain" description="Histidine kinase/HSP90-like ATPase" evidence="2">
    <location>
        <begin position="191"/>
        <end position="305"/>
    </location>
</feature>
<dbReference type="HOGENOM" id="CLU_072253_0_0_11"/>
<protein>
    <submittedName>
        <fullName evidence="4">Anti-sigma regulatory factor (Ser/Thr protein kinase)</fullName>
    </submittedName>
</protein>
<gene>
    <name evidence="4" type="ORF">SacxiDRAFT_0736</name>
</gene>
<dbReference type="Proteomes" id="UP000004691">
    <property type="component" value="Unassembled WGS sequence"/>
</dbReference>
<dbReference type="SUPFAM" id="SSF55874">
    <property type="entry name" value="ATPase domain of HSP90 chaperone/DNA topoisomerase II/histidine kinase"/>
    <property type="match status" value="1"/>
</dbReference>
<dbReference type="GO" id="GO:0004674">
    <property type="term" value="F:protein serine/threonine kinase activity"/>
    <property type="evidence" value="ECO:0007669"/>
    <property type="project" value="UniProtKB-KW"/>
</dbReference>
<dbReference type="PANTHER" id="PTHR35526">
    <property type="entry name" value="ANTI-SIGMA-F FACTOR RSBW-RELATED"/>
    <property type="match status" value="1"/>
</dbReference>
<dbReference type="eggNOG" id="COG2172">
    <property type="taxonomic scope" value="Bacteria"/>
</dbReference>
<dbReference type="InterPro" id="IPR003594">
    <property type="entry name" value="HATPase_dom"/>
</dbReference>
<keyword evidence="5" id="KW-1185">Reference proteome</keyword>